<proteinExistence type="predicted"/>
<protein>
    <submittedName>
        <fullName evidence="1">Proteinase B</fullName>
        <ecNumber evidence="1">3.4.21.48</ecNumber>
    </submittedName>
</protein>
<comment type="caution">
    <text evidence="1">The sequence shown here is derived from an EMBL/GenBank/DDBJ whole genome shotgun (WGS) entry which is preliminary data.</text>
</comment>
<evidence type="ECO:0000313" key="1">
    <source>
        <dbReference type="EMBL" id="KAK3712697.1"/>
    </source>
</evidence>
<dbReference type="EMBL" id="JAUTXU010000068">
    <property type="protein sequence ID" value="KAK3712697.1"/>
    <property type="molecule type" value="Genomic_DNA"/>
</dbReference>
<dbReference type="Proteomes" id="UP001281147">
    <property type="component" value="Unassembled WGS sequence"/>
</dbReference>
<keyword evidence="2" id="KW-1185">Reference proteome</keyword>
<evidence type="ECO:0000313" key="2">
    <source>
        <dbReference type="Proteomes" id="UP001281147"/>
    </source>
</evidence>
<keyword evidence="1" id="KW-0378">Hydrolase</keyword>
<accession>A0ACC3N947</accession>
<sequence length="245" mass="27270">MSPGKDVFDLALAGAASASPVMLHSIYNDAASIISLTNGQKISNSYVIMFKKHVTQSLLAVEHYDWVNDLDITTQNWTTELEKSSQSPPADEIFNCLRHTHSSLEEGPDRGTILDEDWKEESQKDRTSQPKGIERHYETADPHEGIVVTFRFDTQRRHAVLAHLRRHSRTPSLEVSSARTPSPAVSKTASTSPKSPLTDSRNKIEVISDDEDVEQAYSSAKKSNTTTLSQEQDGVIHYVVVNLIL</sequence>
<dbReference type="EC" id="3.4.21.48" evidence="1"/>
<name>A0ACC3N947_9PEZI</name>
<reference evidence="1" key="1">
    <citation type="submission" date="2023-07" db="EMBL/GenBank/DDBJ databases">
        <title>Black Yeasts Isolated from many extreme environments.</title>
        <authorList>
            <person name="Coleine C."/>
            <person name="Stajich J.E."/>
            <person name="Selbmann L."/>
        </authorList>
    </citation>
    <scope>NUCLEOTIDE SEQUENCE</scope>
    <source>
        <strain evidence="1">CCFEE 5714</strain>
    </source>
</reference>
<gene>
    <name evidence="1" type="primary">PRB1_3</name>
    <name evidence="1" type="ORF">LTR37_008961</name>
</gene>
<organism evidence="1 2">
    <name type="scientific">Vermiconidia calcicola</name>
    <dbReference type="NCBI Taxonomy" id="1690605"/>
    <lineage>
        <taxon>Eukaryota</taxon>
        <taxon>Fungi</taxon>
        <taxon>Dikarya</taxon>
        <taxon>Ascomycota</taxon>
        <taxon>Pezizomycotina</taxon>
        <taxon>Dothideomycetes</taxon>
        <taxon>Dothideomycetidae</taxon>
        <taxon>Mycosphaerellales</taxon>
        <taxon>Extremaceae</taxon>
        <taxon>Vermiconidia</taxon>
    </lineage>
</organism>